<dbReference type="EMBL" id="KB206391">
    <property type="protein sequence ID" value="ELP92248.1"/>
    <property type="molecule type" value="Genomic_DNA"/>
</dbReference>
<dbReference type="Proteomes" id="UP000014680">
    <property type="component" value="Unassembled WGS sequence"/>
</dbReference>
<accession>L7FMT4</accession>
<evidence type="ECO:0000313" key="2">
    <source>
        <dbReference type="Proteomes" id="UP000014680"/>
    </source>
</evidence>
<name>L7FMT4_ENTIV</name>
<organism evidence="1 2">
    <name type="scientific">Entamoeba invadens IP1</name>
    <dbReference type="NCBI Taxonomy" id="370355"/>
    <lineage>
        <taxon>Eukaryota</taxon>
        <taxon>Amoebozoa</taxon>
        <taxon>Evosea</taxon>
        <taxon>Archamoebae</taxon>
        <taxon>Mastigamoebida</taxon>
        <taxon>Entamoebidae</taxon>
        <taxon>Entamoeba</taxon>
    </lineage>
</organism>
<reference evidence="1 2" key="1">
    <citation type="submission" date="2012-10" db="EMBL/GenBank/DDBJ databases">
        <authorList>
            <person name="Zafar N."/>
            <person name="Inman J."/>
            <person name="Hall N."/>
            <person name="Lorenzi H."/>
            <person name="Caler E."/>
        </authorList>
    </citation>
    <scope>NUCLEOTIDE SEQUENCE [LARGE SCALE GENOMIC DNA]</scope>
    <source>
        <strain evidence="1 2">IP1</strain>
    </source>
</reference>
<gene>
    <name evidence="1" type="ORF">EIN_118220</name>
</gene>
<evidence type="ECO:0000313" key="1">
    <source>
        <dbReference type="EMBL" id="ELP92248.1"/>
    </source>
</evidence>
<dbReference type="GeneID" id="14891247"/>
<dbReference type="RefSeq" id="XP_004259019.1">
    <property type="nucleotide sequence ID" value="XM_004258971.1"/>
</dbReference>
<protein>
    <submittedName>
        <fullName evidence="1">Uncharacterized protein</fullName>
    </submittedName>
</protein>
<dbReference type="AlphaFoldDB" id="L7FMT4"/>
<dbReference type="KEGG" id="eiv:EIN_118220"/>
<keyword evidence="2" id="KW-1185">Reference proteome</keyword>
<proteinExistence type="predicted"/>
<sequence>MVKTLSTNQDAETLDLFNRVDHFQLMMTELIEHDTSFFNCPKELKCIIEEKLDSFTHALKYDRYLRVGYTEEDCGDVVFSETERALLSILQMQEKQLKQIEDLNLFIDKRWDDKIQSSVNPSVVENMEESLEEQTVQANDIVEYCTQYMITANKLNDLVGVLNAQTESLNNSNNFTAFEGLLNSTECKEEIIDE</sequence>
<dbReference type="VEuPathDB" id="AmoebaDB:EIN_118220"/>